<sequence>MGHLKCLFYPYCKFIKKLTRVFIRFLHRDFSSERDRDRDREREKRNTYKECLIERFMECQTLILPPRRKKTLSRFLSSPVLLWMHLAGSGKHVIVALGRKEATKVLKSVFQGDVKKQESNFRSRFSNP</sequence>
<protein>
    <submittedName>
        <fullName evidence="1">Uncharacterized protein</fullName>
    </submittedName>
</protein>
<gene>
    <name evidence="1" type="ORF">C5167_031559</name>
</gene>
<keyword evidence="2" id="KW-1185">Reference proteome</keyword>
<dbReference type="Gramene" id="RZC68301">
    <property type="protein sequence ID" value="RZC68301"/>
    <property type="gene ID" value="C5167_031559"/>
</dbReference>
<name>A0A4Y7K7W4_PAPSO</name>
<evidence type="ECO:0000313" key="1">
    <source>
        <dbReference type="EMBL" id="RZC68301.1"/>
    </source>
</evidence>
<dbReference type="AlphaFoldDB" id="A0A4Y7K7W4"/>
<evidence type="ECO:0000313" key="2">
    <source>
        <dbReference type="Proteomes" id="UP000316621"/>
    </source>
</evidence>
<dbReference type="Proteomes" id="UP000316621">
    <property type="component" value="Chromosome 7"/>
</dbReference>
<dbReference type="EMBL" id="CM010721">
    <property type="protein sequence ID" value="RZC68301.1"/>
    <property type="molecule type" value="Genomic_DNA"/>
</dbReference>
<accession>A0A4Y7K7W4</accession>
<organism evidence="1 2">
    <name type="scientific">Papaver somniferum</name>
    <name type="common">Opium poppy</name>
    <dbReference type="NCBI Taxonomy" id="3469"/>
    <lineage>
        <taxon>Eukaryota</taxon>
        <taxon>Viridiplantae</taxon>
        <taxon>Streptophyta</taxon>
        <taxon>Embryophyta</taxon>
        <taxon>Tracheophyta</taxon>
        <taxon>Spermatophyta</taxon>
        <taxon>Magnoliopsida</taxon>
        <taxon>Ranunculales</taxon>
        <taxon>Papaveraceae</taxon>
        <taxon>Papaveroideae</taxon>
        <taxon>Papaver</taxon>
    </lineage>
</organism>
<reference evidence="1 2" key="1">
    <citation type="journal article" date="2018" name="Science">
        <title>The opium poppy genome and morphinan production.</title>
        <authorList>
            <person name="Guo L."/>
            <person name="Winzer T."/>
            <person name="Yang X."/>
            <person name="Li Y."/>
            <person name="Ning Z."/>
            <person name="He Z."/>
            <person name="Teodor R."/>
            <person name="Lu Y."/>
            <person name="Bowser T.A."/>
            <person name="Graham I.A."/>
            <person name="Ye K."/>
        </authorList>
    </citation>
    <scope>NUCLEOTIDE SEQUENCE [LARGE SCALE GENOMIC DNA]</scope>
    <source>
        <strain evidence="2">cv. HN1</strain>
        <tissue evidence="1">Leaves</tissue>
    </source>
</reference>
<proteinExistence type="predicted"/>